<dbReference type="Proteomes" id="UP000681967">
    <property type="component" value="Unassembled WGS sequence"/>
</dbReference>
<sequence>MVYSSPTDAQHESTSGDHLLTSKSSPTNPTPTDTSTNNTPPITISPPLTMPSNSAH</sequence>
<evidence type="ECO:0000313" key="6">
    <source>
        <dbReference type="Proteomes" id="UP000681967"/>
    </source>
</evidence>
<evidence type="ECO:0000313" key="2">
    <source>
        <dbReference type="EMBL" id="CAF4494340.1"/>
    </source>
</evidence>
<gene>
    <name evidence="2" type="ORF">BYL167_LOCUS35719</name>
    <name evidence="3" type="ORF">BYL167_LOCUS38065</name>
    <name evidence="4" type="ORF">GIL414_LOCUS50553</name>
    <name evidence="5" type="ORF">GIL414_LOCUS56847</name>
</gene>
<dbReference type="Proteomes" id="UP000681720">
    <property type="component" value="Unassembled WGS sequence"/>
</dbReference>
<proteinExistence type="predicted"/>
<protein>
    <submittedName>
        <fullName evidence="2">Uncharacterized protein</fullName>
    </submittedName>
</protein>
<dbReference type="EMBL" id="CAJOBJ010168795">
    <property type="protein sequence ID" value="CAF4874576.1"/>
    <property type="molecule type" value="Genomic_DNA"/>
</dbReference>
<comment type="caution">
    <text evidence="2">The sequence shown here is derived from an EMBL/GenBank/DDBJ whole genome shotgun (WGS) entry which is preliminary data.</text>
</comment>
<feature type="compositionally biased region" description="Low complexity" evidence="1">
    <location>
        <begin position="19"/>
        <end position="56"/>
    </location>
</feature>
<evidence type="ECO:0000313" key="5">
    <source>
        <dbReference type="EMBL" id="CAF4994564.1"/>
    </source>
</evidence>
<evidence type="ECO:0000256" key="1">
    <source>
        <dbReference type="SAM" id="MobiDB-lite"/>
    </source>
</evidence>
<dbReference type="EMBL" id="CAJOBH010075990">
    <property type="protein sequence ID" value="CAF4494340.1"/>
    <property type="molecule type" value="Genomic_DNA"/>
</dbReference>
<accession>A0A8S2XGV4</accession>
<evidence type="ECO:0000313" key="4">
    <source>
        <dbReference type="EMBL" id="CAF4874576.1"/>
    </source>
</evidence>
<dbReference type="EMBL" id="CAJOBJ010205109">
    <property type="protein sequence ID" value="CAF4994564.1"/>
    <property type="molecule type" value="Genomic_DNA"/>
</dbReference>
<name>A0A8S2XGV4_9BILA</name>
<feature type="non-terminal residue" evidence="2">
    <location>
        <position position="1"/>
    </location>
</feature>
<evidence type="ECO:0000313" key="3">
    <source>
        <dbReference type="EMBL" id="CAF4550097.1"/>
    </source>
</evidence>
<organism evidence="2 6">
    <name type="scientific">Rotaria magnacalcarata</name>
    <dbReference type="NCBI Taxonomy" id="392030"/>
    <lineage>
        <taxon>Eukaryota</taxon>
        <taxon>Metazoa</taxon>
        <taxon>Spiralia</taxon>
        <taxon>Gnathifera</taxon>
        <taxon>Rotifera</taxon>
        <taxon>Eurotatoria</taxon>
        <taxon>Bdelloidea</taxon>
        <taxon>Philodinida</taxon>
        <taxon>Philodinidae</taxon>
        <taxon>Rotaria</taxon>
    </lineage>
</organism>
<reference evidence="2" key="1">
    <citation type="submission" date="2021-02" db="EMBL/GenBank/DDBJ databases">
        <authorList>
            <person name="Nowell W R."/>
        </authorList>
    </citation>
    <scope>NUCLEOTIDE SEQUENCE</scope>
</reference>
<feature type="region of interest" description="Disordered" evidence="1">
    <location>
        <begin position="1"/>
        <end position="56"/>
    </location>
</feature>
<dbReference type="AlphaFoldDB" id="A0A8S2XGV4"/>
<dbReference type="EMBL" id="CAJOBH010087958">
    <property type="protein sequence ID" value="CAF4550097.1"/>
    <property type="molecule type" value="Genomic_DNA"/>
</dbReference>